<keyword evidence="2" id="KW-1185">Reference proteome</keyword>
<name>A0A8H6RT31_9PEZI</name>
<dbReference type="Proteomes" id="UP000660729">
    <property type="component" value="Unassembled WGS sequence"/>
</dbReference>
<gene>
    <name evidence="1" type="ORF">HII31_01240</name>
</gene>
<evidence type="ECO:0000313" key="2">
    <source>
        <dbReference type="Proteomes" id="UP000660729"/>
    </source>
</evidence>
<dbReference type="EMBL" id="JABCIY010000015">
    <property type="protein sequence ID" value="KAF7197430.1"/>
    <property type="molecule type" value="Genomic_DNA"/>
</dbReference>
<accession>A0A8H6RT31</accession>
<evidence type="ECO:0000313" key="1">
    <source>
        <dbReference type="EMBL" id="KAF7197430.1"/>
    </source>
</evidence>
<dbReference type="AlphaFoldDB" id="A0A8H6RT31"/>
<proteinExistence type="predicted"/>
<protein>
    <submittedName>
        <fullName evidence="1">Uncharacterized protein</fullName>
    </submittedName>
</protein>
<comment type="caution">
    <text evidence="1">The sequence shown here is derived from an EMBL/GenBank/DDBJ whole genome shotgun (WGS) entry which is preliminary data.</text>
</comment>
<sequence length="214" mass="23992">MAIVSCRATSVVPNTSQPELRIIPYEEIQGWILQLDEGSVFRDKLATYLWTYKDALSAAAQDCPTTAAMVKNKKSSIRVEDDRIWEHMEKAYEASNQSVTSEPFSSPRLVFDDMNNVYVLCPSAQPGDVIFQSDDLGHALQYVLRQTSARWTVIGTAIPIDFASLDADGEHVDIFLDPLNAFIFSNPLRDVVPKFDDAGSGNPSMRHHQLKFHQ</sequence>
<reference evidence="1" key="1">
    <citation type="submission" date="2020-04" db="EMBL/GenBank/DDBJ databases">
        <title>Draft genome resource of the tomato pathogen Pseudocercospora fuligena.</title>
        <authorList>
            <person name="Zaccaron A."/>
        </authorList>
    </citation>
    <scope>NUCLEOTIDE SEQUENCE</scope>
    <source>
        <strain evidence="1">PF001</strain>
    </source>
</reference>
<organism evidence="1 2">
    <name type="scientific">Pseudocercospora fuligena</name>
    <dbReference type="NCBI Taxonomy" id="685502"/>
    <lineage>
        <taxon>Eukaryota</taxon>
        <taxon>Fungi</taxon>
        <taxon>Dikarya</taxon>
        <taxon>Ascomycota</taxon>
        <taxon>Pezizomycotina</taxon>
        <taxon>Dothideomycetes</taxon>
        <taxon>Dothideomycetidae</taxon>
        <taxon>Mycosphaerellales</taxon>
        <taxon>Mycosphaerellaceae</taxon>
        <taxon>Pseudocercospora</taxon>
    </lineage>
</organism>